<dbReference type="SUPFAM" id="SSF47413">
    <property type="entry name" value="lambda repressor-like DNA-binding domains"/>
    <property type="match status" value="1"/>
</dbReference>
<evidence type="ECO:0000259" key="1">
    <source>
        <dbReference type="PROSITE" id="PS50943"/>
    </source>
</evidence>
<dbReference type="EMBL" id="JBHLYR010000053">
    <property type="protein sequence ID" value="MFB9993763.1"/>
    <property type="molecule type" value="Genomic_DNA"/>
</dbReference>
<comment type="caution">
    <text evidence="2">The sequence shown here is derived from an EMBL/GenBank/DDBJ whole genome shotgun (WGS) entry which is preliminary data.</text>
</comment>
<organism evidence="2 3">
    <name type="scientific">Deinococcus oregonensis</name>
    <dbReference type="NCBI Taxonomy" id="1805970"/>
    <lineage>
        <taxon>Bacteria</taxon>
        <taxon>Thermotogati</taxon>
        <taxon>Deinococcota</taxon>
        <taxon>Deinococci</taxon>
        <taxon>Deinococcales</taxon>
        <taxon>Deinococcaceae</taxon>
        <taxon>Deinococcus</taxon>
    </lineage>
</organism>
<dbReference type="PROSITE" id="PS50943">
    <property type="entry name" value="HTH_CROC1"/>
    <property type="match status" value="1"/>
</dbReference>
<name>A0ABV6B1Z8_9DEIO</name>
<sequence length="92" mass="10385">MERKRGRQEDDGRRNIIGTRLREARLGAAPPLSMATLSRRLLLEYNVDLSANAIAKIEHGTRYANDYEVAAVARALNIRGDWFLGLTEHPQP</sequence>
<dbReference type="InterPro" id="IPR010982">
    <property type="entry name" value="Lambda_DNA-bd_dom_sf"/>
</dbReference>
<dbReference type="CDD" id="cd00093">
    <property type="entry name" value="HTH_XRE"/>
    <property type="match status" value="1"/>
</dbReference>
<accession>A0ABV6B1Z8</accession>
<evidence type="ECO:0000313" key="2">
    <source>
        <dbReference type="EMBL" id="MFB9993763.1"/>
    </source>
</evidence>
<evidence type="ECO:0000313" key="3">
    <source>
        <dbReference type="Proteomes" id="UP001589733"/>
    </source>
</evidence>
<reference evidence="2 3" key="1">
    <citation type="submission" date="2024-09" db="EMBL/GenBank/DDBJ databases">
        <authorList>
            <person name="Sun Q."/>
            <person name="Mori K."/>
        </authorList>
    </citation>
    <scope>NUCLEOTIDE SEQUENCE [LARGE SCALE GENOMIC DNA]</scope>
    <source>
        <strain evidence="2 3">JCM 13503</strain>
    </source>
</reference>
<protein>
    <submittedName>
        <fullName evidence="2">Helix-turn-helix domain-containing protein</fullName>
    </submittedName>
</protein>
<gene>
    <name evidence="2" type="ORF">ACFFLM_17530</name>
</gene>
<proteinExistence type="predicted"/>
<dbReference type="RefSeq" id="WP_380013230.1">
    <property type="nucleotide sequence ID" value="NZ_JBHLYR010000053.1"/>
</dbReference>
<dbReference type="InterPro" id="IPR001387">
    <property type="entry name" value="Cro/C1-type_HTH"/>
</dbReference>
<feature type="domain" description="HTH cro/C1-type" evidence="1">
    <location>
        <begin position="48"/>
        <end position="83"/>
    </location>
</feature>
<dbReference type="Gene3D" id="1.10.260.40">
    <property type="entry name" value="lambda repressor-like DNA-binding domains"/>
    <property type="match status" value="1"/>
</dbReference>
<keyword evidence="3" id="KW-1185">Reference proteome</keyword>
<dbReference type="Proteomes" id="UP001589733">
    <property type="component" value="Unassembled WGS sequence"/>
</dbReference>